<dbReference type="Pfam" id="PF02452">
    <property type="entry name" value="PemK_toxin"/>
    <property type="match status" value="1"/>
</dbReference>
<accession>E6TZT7</accession>
<dbReference type="KEGG" id="bco:Bcell_4276"/>
<dbReference type="RefSeq" id="WP_013490829.1">
    <property type="nucleotide sequence ID" value="NC_014829.1"/>
</dbReference>
<dbReference type="eggNOG" id="COG2337">
    <property type="taxonomic scope" value="Bacteria"/>
</dbReference>
<comment type="similarity">
    <text evidence="1">Belongs to the PemK/MazF family.</text>
</comment>
<dbReference type="Proteomes" id="UP000001401">
    <property type="component" value="Chromosome"/>
</dbReference>
<gene>
    <name evidence="3" type="ordered locus">Bcell_4276</name>
</gene>
<reference evidence="3 4" key="1">
    <citation type="submission" date="2010-12" db="EMBL/GenBank/DDBJ databases">
        <title>Complete sequence of Bacillus cellulosilyticus DSM 2522.</title>
        <authorList>
            <consortium name="US DOE Joint Genome Institute"/>
            <person name="Lucas S."/>
            <person name="Copeland A."/>
            <person name="Lapidus A."/>
            <person name="Cheng J.-F."/>
            <person name="Bruce D."/>
            <person name="Goodwin L."/>
            <person name="Pitluck S."/>
            <person name="Chertkov O."/>
            <person name="Detter J.C."/>
            <person name="Han C."/>
            <person name="Tapia R."/>
            <person name="Land M."/>
            <person name="Hauser L."/>
            <person name="Jeffries C."/>
            <person name="Kyrpides N."/>
            <person name="Ivanova N."/>
            <person name="Mikhailova N."/>
            <person name="Brumm P."/>
            <person name="Mead D."/>
            <person name="Woyke T."/>
        </authorList>
    </citation>
    <scope>NUCLEOTIDE SEQUENCE [LARGE SCALE GENOMIC DNA]</scope>
    <source>
        <strain evidence="4">ATCC 21833 / DSM 2522 / FERM P-1141 / JCM 9156 / N-4</strain>
    </source>
</reference>
<protein>
    <submittedName>
        <fullName evidence="3">PemK family transcriptional regulator</fullName>
    </submittedName>
</protein>
<dbReference type="Gene3D" id="2.30.30.110">
    <property type="match status" value="1"/>
</dbReference>
<dbReference type="HOGENOM" id="CLU_2407123_0_0_9"/>
<evidence type="ECO:0000313" key="3">
    <source>
        <dbReference type="EMBL" id="ADU32503.1"/>
    </source>
</evidence>
<dbReference type="InterPro" id="IPR011067">
    <property type="entry name" value="Plasmid_toxin/cell-grow_inhib"/>
</dbReference>
<dbReference type="SUPFAM" id="SSF50118">
    <property type="entry name" value="Cell growth inhibitor/plasmid maintenance toxic component"/>
    <property type="match status" value="1"/>
</dbReference>
<name>E6TZT7_EVAC2</name>
<sequence>MIKTVKRGEVYLANMDTDVQGVLIVQNNRGNLFSPTTIVLEIKDTKIDYFSLRTIDKSRLIKRVGQLSTYQMQQVSENMTAVILGVREPALV</sequence>
<proteinExistence type="inferred from homology"/>
<dbReference type="AlphaFoldDB" id="E6TZT7"/>
<keyword evidence="4" id="KW-1185">Reference proteome</keyword>
<dbReference type="InterPro" id="IPR003477">
    <property type="entry name" value="PemK-like"/>
</dbReference>
<dbReference type="GO" id="GO:0003677">
    <property type="term" value="F:DNA binding"/>
    <property type="evidence" value="ECO:0007669"/>
    <property type="project" value="InterPro"/>
</dbReference>
<dbReference type="EMBL" id="CP002394">
    <property type="protein sequence ID" value="ADU32503.1"/>
    <property type="molecule type" value="Genomic_DNA"/>
</dbReference>
<evidence type="ECO:0000256" key="1">
    <source>
        <dbReference type="ARBA" id="ARBA00007521"/>
    </source>
</evidence>
<evidence type="ECO:0000256" key="2">
    <source>
        <dbReference type="ARBA" id="ARBA00022649"/>
    </source>
</evidence>
<dbReference type="STRING" id="649639.Bcell_4276"/>
<keyword evidence="2" id="KW-1277">Toxin-antitoxin system</keyword>
<evidence type="ECO:0000313" key="4">
    <source>
        <dbReference type="Proteomes" id="UP000001401"/>
    </source>
</evidence>
<organism evidence="3 4">
    <name type="scientific">Evansella cellulosilytica (strain ATCC 21833 / DSM 2522 / FERM P-1141 / JCM 9156 / N-4)</name>
    <name type="common">Bacillus cellulosilyticus</name>
    <dbReference type="NCBI Taxonomy" id="649639"/>
    <lineage>
        <taxon>Bacteria</taxon>
        <taxon>Bacillati</taxon>
        <taxon>Bacillota</taxon>
        <taxon>Bacilli</taxon>
        <taxon>Bacillales</taxon>
        <taxon>Bacillaceae</taxon>
        <taxon>Evansella</taxon>
    </lineage>
</organism>